<feature type="transmembrane region" description="Helical" evidence="2">
    <location>
        <begin position="176"/>
        <end position="195"/>
    </location>
</feature>
<evidence type="ECO:0000313" key="4">
    <source>
        <dbReference type="EMBL" id="QIL50044.1"/>
    </source>
</evidence>
<evidence type="ECO:0000256" key="1">
    <source>
        <dbReference type="SAM" id="MobiDB-lite"/>
    </source>
</evidence>
<keyword evidence="2" id="KW-0812">Transmembrane</keyword>
<evidence type="ECO:0000313" key="5">
    <source>
        <dbReference type="Proteomes" id="UP000500741"/>
    </source>
</evidence>
<feature type="transmembrane region" description="Helical" evidence="2">
    <location>
        <begin position="306"/>
        <end position="323"/>
    </location>
</feature>
<dbReference type="GO" id="GO:0009103">
    <property type="term" value="P:lipopolysaccharide biosynthetic process"/>
    <property type="evidence" value="ECO:0007669"/>
    <property type="project" value="TreeGrafter"/>
</dbReference>
<dbReference type="PANTHER" id="PTHR23028">
    <property type="entry name" value="ACETYLTRANSFERASE"/>
    <property type="match status" value="1"/>
</dbReference>
<sequence>MEQQKAPKRRYITGFDGLRALAVLGVIGFHLWPDRIVGGWLGVPLFFILSGYLITDLLIQEYEQTGHIKVISFWVRRLKRLMPALFTMLLLTSVVIFWYFKPLLYNLRAIISTNLIYIYNFWAIKHGGSYFDQWNHPSPFTHLWSLSIEGQFYLLWPIIVLILMKLKFSRRKIGGGLMLGAAISAILMAILYSSTNLNRVYYGTDTRMFAVLLGTALAFVWPSNRFKLVIKPTVKRSLDLIGWVGLLIVALAIFTLNGQWAFTYYGGMFLITLIMVVLVAITAHPASAFSKILNQSFLRYLGTRSYSIYLYQLPVFVLYSHWIHRPVQLVDIVIELVWVLVLAEISYRYIEKVFKSSRFWHNIPTNGGPQIYAAGLLFLIVSGTHALMLPQTGQQPPKTKLEHRLTKNQQQLKQANRKAQQAEKQANRPVKVEPALLDQYAINEQQYQKLQNLPISAVGDSLLLNAGPNLQKVMPQMTVDAQIGRQVTDVINIIKTLKEQNNLADQVLITSGTNGTVSKDQIKQVMEIVGKHRTVYWVNDFAERNWVAGNNQNLLQVASRHSNLKIVNWDVTAKQHMEWLGRDQVHPNPTGSVEYTKTILRSILKTGKNQ</sequence>
<keyword evidence="2" id="KW-1133">Transmembrane helix</keyword>
<dbReference type="InterPro" id="IPR002656">
    <property type="entry name" value="Acyl_transf_3_dom"/>
</dbReference>
<organism evidence="4 5">
    <name type="scientific">Weissella coleopterorum</name>
    <dbReference type="NCBI Taxonomy" id="2714949"/>
    <lineage>
        <taxon>Bacteria</taxon>
        <taxon>Bacillati</taxon>
        <taxon>Bacillota</taxon>
        <taxon>Bacilli</taxon>
        <taxon>Lactobacillales</taxon>
        <taxon>Lactobacillaceae</taxon>
        <taxon>Weissella</taxon>
    </lineage>
</organism>
<reference evidence="4 5" key="1">
    <citation type="submission" date="2020-03" db="EMBL/GenBank/DDBJ databases">
        <title>Weissella sp. nov., isolated from Cybister lewisianus.</title>
        <authorList>
            <person name="Hyun D.-W."/>
            <person name="Bae J.-W."/>
        </authorList>
    </citation>
    <scope>NUCLEOTIDE SEQUENCE [LARGE SCALE GENOMIC DNA]</scope>
    <source>
        <strain evidence="4 5">HDW19</strain>
    </source>
</reference>
<feature type="transmembrane region" description="Helical" evidence="2">
    <location>
        <begin position="80"/>
        <end position="100"/>
    </location>
</feature>
<keyword evidence="2" id="KW-0472">Membrane</keyword>
<feature type="region of interest" description="Disordered" evidence="1">
    <location>
        <begin position="406"/>
        <end position="428"/>
    </location>
</feature>
<dbReference type="AlphaFoldDB" id="A0A6G8AYB1"/>
<dbReference type="EMBL" id="CP049888">
    <property type="protein sequence ID" value="QIL50044.1"/>
    <property type="molecule type" value="Genomic_DNA"/>
</dbReference>
<feature type="transmembrane region" description="Helical" evidence="2">
    <location>
        <begin position="238"/>
        <end position="256"/>
    </location>
</feature>
<dbReference type="GO" id="GO:0016020">
    <property type="term" value="C:membrane"/>
    <property type="evidence" value="ECO:0007669"/>
    <property type="project" value="TreeGrafter"/>
</dbReference>
<dbReference type="GO" id="GO:0016747">
    <property type="term" value="F:acyltransferase activity, transferring groups other than amino-acyl groups"/>
    <property type="evidence" value="ECO:0007669"/>
    <property type="project" value="InterPro"/>
</dbReference>
<feature type="transmembrane region" description="Helical" evidence="2">
    <location>
        <begin position="207"/>
        <end position="226"/>
    </location>
</feature>
<keyword evidence="5" id="KW-1185">Reference proteome</keyword>
<feature type="transmembrane region" description="Helical" evidence="2">
    <location>
        <begin position="329"/>
        <end position="350"/>
    </location>
</feature>
<evidence type="ECO:0000256" key="2">
    <source>
        <dbReference type="SAM" id="Phobius"/>
    </source>
</evidence>
<feature type="transmembrane region" description="Helical" evidence="2">
    <location>
        <begin position="262"/>
        <end position="285"/>
    </location>
</feature>
<feature type="transmembrane region" description="Helical" evidence="2">
    <location>
        <begin position="38"/>
        <end position="59"/>
    </location>
</feature>
<protein>
    <submittedName>
        <fullName evidence="4">Acetyltransferase</fullName>
    </submittedName>
</protein>
<dbReference type="SUPFAM" id="SSF52266">
    <property type="entry name" value="SGNH hydrolase"/>
    <property type="match status" value="1"/>
</dbReference>
<feature type="transmembrane region" description="Helical" evidence="2">
    <location>
        <begin position="143"/>
        <end position="164"/>
    </location>
</feature>
<dbReference type="RefSeq" id="WP_166009262.1">
    <property type="nucleotide sequence ID" value="NZ_CP049888.1"/>
</dbReference>
<gene>
    <name evidence="4" type="ORF">G7084_01140</name>
</gene>
<name>A0A6G8AYB1_9LACO</name>
<feature type="transmembrane region" description="Helical" evidence="2">
    <location>
        <begin position="371"/>
        <end position="389"/>
    </location>
</feature>
<dbReference type="CDD" id="cd01840">
    <property type="entry name" value="SGNH_hydrolase_yrhL_like"/>
    <property type="match status" value="1"/>
</dbReference>
<feature type="domain" description="Acyltransferase 3" evidence="3">
    <location>
        <begin position="13"/>
        <end position="329"/>
    </location>
</feature>
<feature type="compositionally biased region" description="Polar residues" evidence="1">
    <location>
        <begin position="407"/>
        <end position="424"/>
    </location>
</feature>
<dbReference type="Proteomes" id="UP000500741">
    <property type="component" value="Chromosome"/>
</dbReference>
<dbReference type="Pfam" id="PF01757">
    <property type="entry name" value="Acyl_transf_3"/>
    <property type="match status" value="1"/>
</dbReference>
<accession>A0A6G8AYB1</accession>
<evidence type="ECO:0000259" key="3">
    <source>
        <dbReference type="Pfam" id="PF01757"/>
    </source>
</evidence>
<dbReference type="InterPro" id="IPR050879">
    <property type="entry name" value="Acyltransferase_3"/>
</dbReference>
<dbReference type="PANTHER" id="PTHR23028:SF53">
    <property type="entry name" value="ACYL_TRANSF_3 DOMAIN-CONTAINING PROTEIN"/>
    <property type="match status" value="1"/>
</dbReference>
<dbReference type="KEGG" id="wco:G7084_01140"/>
<keyword evidence="4" id="KW-0808">Transferase</keyword>
<proteinExistence type="predicted"/>